<keyword evidence="2" id="KW-1185">Reference proteome</keyword>
<evidence type="ECO:0000313" key="1">
    <source>
        <dbReference type="EMBL" id="KAE8413739.1"/>
    </source>
</evidence>
<evidence type="ECO:0000313" key="2">
    <source>
        <dbReference type="Proteomes" id="UP000325395"/>
    </source>
</evidence>
<dbReference type="Proteomes" id="UP000325395">
    <property type="component" value="Unassembled WGS sequence"/>
</dbReference>
<organism evidence="1 2">
    <name type="scientific">Aspergillus pseudocaelatus</name>
    <dbReference type="NCBI Taxonomy" id="1825620"/>
    <lineage>
        <taxon>Eukaryota</taxon>
        <taxon>Fungi</taxon>
        <taxon>Dikarya</taxon>
        <taxon>Ascomycota</taxon>
        <taxon>Pezizomycotina</taxon>
        <taxon>Eurotiomycetes</taxon>
        <taxon>Eurotiomycetidae</taxon>
        <taxon>Eurotiales</taxon>
        <taxon>Aspergillaceae</taxon>
        <taxon>Aspergillus</taxon>
        <taxon>Aspergillus subgen. Circumdati</taxon>
    </lineage>
</organism>
<sequence length="51" mass="5762">MVSCDDACGILFLFVSTPYGTIQVWCFEFRQPTQYLSFFNCGFCDLSICGS</sequence>
<gene>
    <name evidence="1" type="ORF">BDV36DRAFT_267737</name>
</gene>
<protein>
    <submittedName>
        <fullName evidence="1">Uncharacterized protein</fullName>
    </submittedName>
</protein>
<reference evidence="1 2" key="1">
    <citation type="submission" date="2019-04" db="EMBL/GenBank/DDBJ databases">
        <authorList>
            <consortium name="DOE Joint Genome Institute"/>
            <person name="Mondo S."/>
            <person name="Kjaerbolling I."/>
            <person name="Vesth T."/>
            <person name="Frisvad J.C."/>
            <person name="Nybo J.L."/>
            <person name="Theobald S."/>
            <person name="Kildgaard S."/>
            <person name="Isbrandt T."/>
            <person name="Kuo A."/>
            <person name="Sato A."/>
            <person name="Lyhne E.K."/>
            <person name="Kogle M.E."/>
            <person name="Wiebenga A."/>
            <person name="Kun R.S."/>
            <person name="Lubbers R.J."/>
            <person name="Makela M.R."/>
            <person name="Barry K."/>
            <person name="Chovatia M."/>
            <person name="Clum A."/>
            <person name="Daum C."/>
            <person name="Haridas S."/>
            <person name="He G."/>
            <person name="LaButti K."/>
            <person name="Lipzen A."/>
            <person name="Riley R."/>
            <person name="Salamov A."/>
            <person name="Simmons B.A."/>
            <person name="Magnuson J.K."/>
            <person name="Henrissat B."/>
            <person name="Mortensen U.H."/>
            <person name="Larsen T.O."/>
            <person name="Devries R.P."/>
            <person name="Grigoriev I.V."/>
            <person name="Machida M."/>
            <person name="Baker S.E."/>
            <person name="Andersen M.R."/>
            <person name="Cantor M.N."/>
            <person name="Hua S.X."/>
        </authorList>
    </citation>
    <scope>NUCLEOTIDE SEQUENCE [LARGE SCALE GENOMIC DNA]</scope>
    <source>
        <strain evidence="1 2">CBS 117616</strain>
    </source>
</reference>
<name>A0ABQ6W9C9_9EURO</name>
<accession>A0ABQ6W9C9</accession>
<dbReference type="EMBL" id="ML735800">
    <property type="protein sequence ID" value="KAE8413739.1"/>
    <property type="molecule type" value="Genomic_DNA"/>
</dbReference>
<proteinExistence type="predicted"/>